<feature type="compositionally biased region" description="Polar residues" evidence="1">
    <location>
        <begin position="33"/>
        <end position="42"/>
    </location>
</feature>
<feature type="region of interest" description="Disordered" evidence="1">
    <location>
        <begin position="326"/>
        <end position="386"/>
    </location>
</feature>
<dbReference type="InterPro" id="IPR028020">
    <property type="entry name" value="ASX_DEUBAD_dom"/>
</dbReference>
<feature type="compositionally biased region" description="Basic and acidic residues" evidence="1">
    <location>
        <begin position="79"/>
        <end position="89"/>
    </location>
</feature>
<reference evidence="4" key="1">
    <citation type="journal article" date="2023" name="Mol. Phylogenet. Evol.">
        <title>Genome-scale phylogeny and comparative genomics of the fungal order Sordariales.</title>
        <authorList>
            <person name="Hensen N."/>
            <person name="Bonometti L."/>
            <person name="Westerberg I."/>
            <person name="Brannstrom I.O."/>
            <person name="Guillou S."/>
            <person name="Cros-Aarteil S."/>
            <person name="Calhoun S."/>
            <person name="Haridas S."/>
            <person name="Kuo A."/>
            <person name="Mondo S."/>
            <person name="Pangilinan J."/>
            <person name="Riley R."/>
            <person name="LaButti K."/>
            <person name="Andreopoulos B."/>
            <person name="Lipzen A."/>
            <person name="Chen C."/>
            <person name="Yan M."/>
            <person name="Daum C."/>
            <person name="Ng V."/>
            <person name="Clum A."/>
            <person name="Steindorff A."/>
            <person name="Ohm R.A."/>
            <person name="Martin F."/>
            <person name="Silar P."/>
            <person name="Natvig D.O."/>
            <person name="Lalanne C."/>
            <person name="Gautier V."/>
            <person name="Ament-Velasquez S.L."/>
            <person name="Kruys A."/>
            <person name="Hutchinson M.I."/>
            <person name="Powell A.J."/>
            <person name="Barry K."/>
            <person name="Miller A.N."/>
            <person name="Grigoriev I.V."/>
            <person name="Debuchy R."/>
            <person name="Gladieux P."/>
            <person name="Hiltunen Thoren M."/>
            <person name="Johannesson H."/>
        </authorList>
    </citation>
    <scope>NUCLEOTIDE SEQUENCE [LARGE SCALE GENOMIC DNA]</scope>
    <source>
        <strain evidence="4">CBS 340.73</strain>
    </source>
</reference>
<evidence type="ECO:0000313" key="4">
    <source>
        <dbReference type="Proteomes" id="UP001303473"/>
    </source>
</evidence>
<organism evidence="3 4">
    <name type="scientific">Diplogelasinospora grovesii</name>
    <dbReference type="NCBI Taxonomy" id="303347"/>
    <lineage>
        <taxon>Eukaryota</taxon>
        <taxon>Fungi</taxon>
        <taxon>Dikarya</taxon>
        <taxon>Ascomycota</taxon>
        <taxon>Pezizomycotina</taxon>
        <taxon>Sordariomycetes</taxon>
        <taxon>Sordariomycetidae</taxon>
        <taxon>Sordariales</taxon>
        <taxon>Diplogelasinosporaceae</taxon>
        <taxon>Diplogelasinospora</taxon>
    </lineage>
</organism>
<dbReference type="Proteomes" id="UP001303473">
    <property type="component" value="Unassembled WGS sequence"/>
</dbReference>
<evidence type="ECO:0000313" key="3">
    <source>
        <dbReference type="EMBL" id="KAK3945030.1"/>
    </source>
</evidence>
<feature type="compositionally biased region" description="Low complexity" evidence="1">
    <location>
        <begin position="9"/>
        <end position="25"/>
    </location>
</feature>
<proteinExistence type="predicted"/>
<name>A0AAN6NGD9_9PEZI</name>
<feature type="compositionally biased region" description="Basic residues" evidence="1">
    <location>
        <begin position="134"/>
        <end position="150"/>
    </location>
</feature>
<feature type="region of interest" description="Disordered" evidence="1">
    <location>
        <begin position="1"/>
        <end position="159"/>
    </location>
</feature>
<accession>A0AAN6NGD9</accession>
<feature type="compositionally biased region" description="Acidic residues" evidence="1">
    <location>
        <begin position="90"/>
        <end position="107"/>
    </location>
</feature>
<protein>
    <submittedName>
        <fullName evidence="3">Asx homology domain-containing protein</fullName>
    </submittedName>
</protein>
<dbReference type="AlphaFoldDB" id="A0AAN6NGD9"/>
<gene>
    <name evidence="3" type="ORF">QBC46DRAFT_132168</name>
</gene>
<comment type="caution">
    <text evidence="3">The sequence shown here is derived from an EMBL/GenBank/DDBJ whole genome shotgun (WGS) entry which is preliminary data.</text>
</comment>
<dbReference type="EMBL" id="MU853756">
    <property type="protein sequence ID" value="KAK3945030.1"/>
    <property type="molecule type" value="Genomic_DNA"/>
</dbReference>
<sequence>MVEADTNMSDDSSPLSSPPESVLDESNNRSEGDQPSTAQTSAEKPPTVKGEDAALPEIHVSEPSASESKLSEAITMDSAKLESDNKIDDDYNMDSDEAMEDEEDEDKNDSQPTTSTARKRPRSSDTRSSSIPLRKARRTARAAAARRNKKWAPPSVYTNEKSPLTRVDLRAMLLLPRAWDILPPLDQINIIEKFPDETHIINPGTDFSRPNLESLRNDDNFRHDCTRYIENLKEGRHDEDWLQQAWIAHEKHKRGDFDAHLVAKFEADWDIELPEEHCPQHLREREELFDSDDEDDVSVDDNHDAAVSSLSTGVSQVTVQPATTNFRAAKAPLGKERTAATPQPEGLGHRLGPPSSIFAAANYAEASGHSSPNELGWREADEKVIK</sequence>
<feature type="compositionally biased region" description="Basic and acidic residues" evidence="1">
    <location>
        <begin position="376"/>
        <end position="386"/>
    </location>
</feature>
<evidence type="ECO:0000256" key="1">
    <source>
        <dbReference type="SAM" id="MobiDB-lite"/>
    </source>
</evidence>
<evidence type="ECO:0000259" key="2">
    <source>
        <dbReference type="Pfam" id="PF13919"/>
    </source>
</evidence>
<keyword evidence="4" id="KW-1185">Reference proteome</keyword>
<dbReference type="Pfam" id="PF13919">
    <property type="entry name" value="ASXH"/>
    <property type="match status" value="1"/>
</dbReference>
<feature type="domain" description="ASX DEUBAD" evidence="2">
    <location>
        <begin position="142"/>
        <end position="270"/>
    </location>
</feature>